<evidence type="ECO:0000313" key="3">
    <source>
        <dbReference type="Proteomes" id="UP000305887"/>
    </source>
</evidence>
<dbReference type="RefSeq" id="WP_139077281.1">
    <property type="nucleotide sequence ID" value="NZ_VDFU01000014.1"/>
</dbReference>
<reference evidence="2 3" key="1">
    <citation type="submission" date="2019-06" db="EMBL/GenBank/DDBJ databases">
        <title>YIM 131921 draft genome.</title>
        <authorList>
            <person name="Jiang L."/>
        </authorList>
    </citation>
    <scope>NUCLEOTIDE SEQUENCE [LARGE SCALE GENOMIC DNA]</scope>
    <source>
        <strain evidence="2 3">YIM 131921</strain>
    </source>
</reference>
<accession>A0A5C4MTN5</accession>
<keyword evidence="1" id="KW-0732">Signal</keyword>
<dbReference type="Pfam" id="PF16156">
    <property type="entry name" value="DUF4864"/>
    <property type="match status" value="1"/>
</dbReference>
<feature type="signal peptide" evidence="1">
    <location>
        <begin position="1"/>
        <end position="18"/>
    </location>
</feature>
<evidence type="ECO:0000313" key="2">
    <source>
        <dbReference type="EMBL" id="TNC48997.1"/>
    </source>
</evidence>
<dbReference type="AlphaFoldDB" id="A0A5C4MTN5"/>
<name>A0A5C4MTN5_9RHOB</name>
<proteinExistence type="predicted"/>
<gene>
    <name evidence="2" type="ORF">FHG66_12590</name>
</gene>
<dbReference type="InterPro" id="IPR032347">
    <property type="entry name" value="DUF4864"/>
</dbReference>
<comment type="caution">
    <text evidence="2">The sequence shown here is derived from an EMBL/GenBank/DDBJ whole genome shotgun (WGS) entry which is preliminary data.</text>
</comment>
<protein>
    <submittedName>
        <fullName evidence="2">DUF4864 domain-containing protein</fullName>
    </submittedName>
</protein>
<keyword evidence="3" id="KW-1185">Reference proteome</keyword>
<dbReference type="Proteomes" id="UP000305887">
    <property type="component" value="Unassembled WGS sequence"/>
</dbReference>
<dbReference type="EMBL" id="VDFU01000014">
    <property type="protein sequence ID" value="TNC48997.1"/>
    <property type="molecule type" value="Genomic_DNA"/>
</dbReference>
<organism evidence="2 3">
    <name type="scientific">Rubellimicrobium rubrum</name>
    <dbReference type="NCBI Taxonomy" id="2585369"/>
    <lineage>
        <taxon>Bacteria</taxon>
        <taxon>Pseudomonadati</taxon>
        <taxon>Pseudomonadota</taxon>
        <taxon>Alphaproteobacteria</taxon>
        <taxon>Rhodobacterales</taxon>
        <taxon>Roseobacteraceae</taxon>
        <taxon>Rubellimicrobium</taxon>
    </lineage>
</organism>
<dbReference type="OrthoDB" id="9130422at2"/>
<sequence>MRQLLTLALVAMPLAAVAQDAGDSTAIEAVISDQLADFNARDVPGAWEHASPTIQGMFGTPETFGTMVENGYPMVWDNSDARFFELREEAGALRQKVMIEDPQGRAWILDYEMIELPEGWKINGVQVLPAPDLAA</sequence>
<feature type="chain" id="PRO_5022748562" evidence="1">
    <location>
        <begin position="19"/>
        <end position="135"/>
    </location>
</feature>
<evidence type="ECO:0000256" key="1">
    <source>
        <dbReference type="SAM" id="SignalP"/>
    </source>
</evidence>